<reference evidence="1" key="1">
    <citation type="submission" date="2019-10" db="EMBL/GenBank/DDBJ databases">
        <authorList>
            <consortium name="DOE Joint Genome Institute"/>
            <person name="Kuo A."/>
            <person name="Miyauchi S."/>
            <person name="Kiss E."/>
            <person name="Drula E."/>
            <person name="Kohler A."/>
            <person name="Sanchez-Garcia M."/>
            <person name="Andreopoulos B."/>
            <person name="Barry K.W."/>
            <person name="Bonito G."/>
            <person name="Buee M."/>
            <person name="Carver A."/>
            <person name="Chen C."/>
            <person name="Cichocki N."/>
            <person name="Clum A."/>
            <person name="Culley D."/>
            <person name="Crous P.W."/>
            <person name="Fauchery L."/>
            <person name="Girlanda M."/>
            <person name="Hayes R."/>
            <person name="Keri Z."/>
            <person name="Labutti K."/>
            <person name="Lipzen A."/>
            <person name="Lombard V."/>
            <person name="Magnuson J."/>
            <person name="Maillard F."/>
            <person name="Morin E."/>
            <person name="Murat C."/>
            <person name="Nolan M."/>
            <person name="Ohm R."/>
            <person name="Pangilinan J."/>
            <person name="Pereira M."/>
            <person name="Perotto S."/>
            <person name="Peter M."/>
            <person name="Riley R."/>
            <person name="Sitrit Y."/>
            <person name="Stielow B."/>
            <person name="Szollosi G."/>
            <person name="Zifcakova L."/>
            <person name="Stursova M."/>
            <person name="Spatafora J.W."/>
            <person name="Tedersoo L."/>
            <person name="Vaario L.-M."/>
            <person name="Yamada A."/>
            <person name="Yan M."/>
            <person name="Wang P."/>
            <person name="Xu J."/>
            <person name="Bruns T."/>
            <person name="Baldrian P."/>
            <person name="Vilgalys R."/>
            <person name="Henrissat B."/>
            <person name="Grigoriev I.V."/>
            <person name="Hibbett D."/>
            <person name="Nagy L.G."/>
            <person name="Martin F.M."/>
        </authorList>
    </citation>
    <scope>NUCLEOTIDE SEQUENCE</scope>
    <source>
        <strain evidence="1">P2</strain>
    </source>
</reference>
<protein>
    <submittedName>
        <fullName evidence="1">Uncharacterized protein</fullName>
    </submittedName>
</protein>
<comment type="caution">
    <text evidence="1">The sequence shown here is derived from an EMBL/GenBank/DDBJ whole genome shotgun (WGS) entry which is preliminary data.</text>
</comment>
<gene>
    <name evidence="1" type="ORF">BDM02DRAFT_3109948</name>
</gene>
<reference evidence="1" key="2">
    <citation type="journal article" date="2020" name="Nat. Commun.">
        <title>Large-scale genome sequencing of mycorrhizal fungi provides insights into the early evolution of symbiotic traits.</title>
        <authorList>
            <person name="Miyauchi S."/>
            <person name="Kiss E."/>
            <person name="Kuo A."/>
            <person name="Drula E."/>
            <person name="Kohler A."/>
            <person name="Sanchez-Garcia M."/>
            <person name="Morin E."/>
            <person name="Andreopoulos B."/>
            <person name="Barry K.W."/>
            <person name="Bonito G."/>
            <person name="Buee M."/>
            <person name="Carver A."/>
            <person name="Chen C."/>
            <person name="Cichocki N."/>
            <person name="Clum A."/>
            <person name="Culley D."/>
            <person name="Crous P.W."/>
            <person name="Fauchery L."/>
            <person name="Girlanda M."/>
            <person name="Hayes R.D."/>
            <person name="Keri Z."/>
            <person name="LaButti K."/>
            <person name="Lipzen A."/>
            <person name="Lombard V."/>
            <person name="Magnuson J."/>
            <person name="Maillard F."/>
            <person name="Murat C."/>
            <person name="Nolan M."/>
            <person name="Ohm R.A."/>
            <person name="Pangilinan J."/>
            <person name="Pereira M.F."/>
            <person name="Perotto S."/>
            <person name="Peter M."/>
            <person name="Pfister S."/>
            <person name="Riley R."/>
            <person name="Sitrit Y."/>
            <person name="Stielow J.B."/>
            <person name="Szollosi G."/>
            <person name="Zifcakova L."/>
            <person name="Stursova M."/>
            <person name="Spatafora J.W."/>
            <person name="Tedersoo L."/>
            <person name="Vaario L.M."/>
            <person name="Yamada A."/>
            <person name="Yan M."/>
            <person name="Wang P."/>
            <person name="Xu J."/>
            <person name="Bruns T."/>
            <person name="Baldrian P."/>
            <person name="Vilgalys R."/>
            <person name="Dunand C."/>
            <person name="Henrissat B."/>
            <person name="Grigoriev I.V."/>
            <person name="Hibbett D."/>
            <person name="Nagy L.G."/>
            <person name="Martin F.M."/>
        </authorList>
    </citation>
    <scope>NUCLEOTIDE SEQUENCE</scope>
    <source>
        <strain evidence="1">P2</strain>
    </source>
</reference>
<dbReference type="EMBL" id="MU117972">
    <property type="protein sequence ID" value="KAF9651847.1"/>
    <property type="molecule type" value="Genomic_DNA"/>
</dbReference>
<accession>A0ACB6ZQP6</accession>
<proteinExistence type="predicted"/>
<organism evidence="1 2">
    <name type="scientific">Thelephora ganbajun</name>
    <name type="common">Ganba fungus</name>
    <dbReference type="NCBI Taxonomy" id="370292"/>
    <lineage>
        <taxon>Eukaryota</taxon>
        <taxon>Fungi</taxon>
        <taxon>Dikarya</taxon>
        <taxon>Basidiomycota</taxon>
        <taxon>Agaricomycotina</taxon>
        <taxon>Agaricomycetes</taxon>
        <taxon>Thelephorales</taxon>
        <taxon>Thelephoraceae</taxon>
        <taxon>Thelephora</taxon>
    </lineage>
</organism>
<sequence length="79" mass="8921">MAKLHPKLKEPVEQPQQQADRSPLPSMPGRLGHPLVVVLGPPGCEYQRQSNYSHFHSSVISLLLTLFTMLFLCYFQCAL</sequence>
<evidence type="ECO:0000313" key="2">
    <source>
        <dbReference type="Proteomes" id="UP000886501"/>
    </source>
</evidence>
<evidence type="ECO:0000313" key="1">
    <source>
        <dbReference type="EMBL" id="KAF9651847.1"/>
    </source>
</evidence>
<keyword evidence="2" id="KW-1185">Reference proteome</keyword>
<name>A0ACB6ZQP6_THEGA</name>
<dbReference type="Proteomes" id="UP000886501">
    <property type="component" value="Unassembled WGS sequence"/>
</dbReference>